<evidence type="ECO:0000313" key="2">
    <source>
        <dbReference type="Proteomes" id="UP001386955"/>
    </source>
</evidence>
<dbReference type="EMBL" id="JAYMYS010000002">
    <property type="protein sequence ID" value="KAK7404666.1"/>
    <property type="molecule type" value="Genomic_DNA"/>
</dbReference>
<comment type="caution">
    <text evidence="1">The sequence shown here is derived from an EMBL/GenBank/DDBJ whole genome shotgun (WGS) entry which is preliminary data.</text>
</comment>
<reference evidence="1 2" key="1">
    <citation type="submission" date="2024-01" db="EMBL/GenBank/DDBJ databases">
        <title>The genomes of 5 underutilized Papilionoideae crops provide insights into root nodulation and disease resistanc.</title>
        <authorList>
            <person name="Jiang F."/>
        </authorList>
    </citation>
    <scope>NUCLEOTIDE SEQUENCE [LARGE SCALE GENOMIC DNA]</scope>
    <source>
        <strain evidence="1">DUOXIRENSHENG_FW03</strain>
        <tissue evidence="1">Leaves</tissue>
    </source>
</reference>
<sequence>MFQSLRSLSQKSRIPVASAHISLFSVLLVRTPEFTAVCGVVLLVVKSCQWILDIQSLHCFYTRYKQKIVSNV</sequence>
<gene>
    <name evidence="1" type="ORF">VNO78_05621</name>
</gene>
<keyword evidence="2" id="KW-1185">Reference proteome</keyword>
<protein>
    <submittedName>
        <fullName evidence="1">Uncharacterized protein</fullName>
    </submittedName>
</protein>
<dbReference type="AlphaFoldDB" id="A0AAN9SRC8"/>
<organism evidence="1 2">
    <name type="scientific">Psophocarpus tetragonolobus</name>
    <name type="common">Winged bean</name>
    <name type="synonym">Dolichos tetragonolobus</name>
    <dbReference type="NCBI Taxonomy" id="3891"/>
    <lineage>
        <taxon>Eukaryota</taxon>
        <taxon>Viridiplantae</taxon>
        <taxon>Streptophyta</taxon>
        <taxon>Embryophyta</taxon>
        <taxon>Tracheophyta</taxon>
        <taxon>Spermatophyta</taxon>
        <taxon>Magnoliopsida</taxon>
        <taxon>eudicotyledons</taxon>
        <taxon>Gunneridae</taxon>
        <taxon>Pentapetalae</taxon>
        <taxon>rosids</taxon>
        <taxon>fabids</taxon>
        <taxon>Fabales</taxon>
        <taxon>Fabaceae</taxon>
        <taxon>Papilionoideae</taxon>
        <taxon>50 kb inversion clade</taxon>
        <taxon>NPAAA clade</taxon>
        <taxon>indigoferoid/millettioid clade</taxon>
        <taxon>Phaseoleae</taxon>
        <taxon>Psophocarpus</taxon>
    </lineage>
</organism>
<evidence type="ECO:0000313" key="1">
    <source>
        <dbReference type="EMBL" id="KAK7404666.1"/>
    </source>
</evidence>
<dbReference type="Proteomes" id="UP001386955">
    <property type="component" value="Unassembled WGS sequence"/>
</dbReference>
<proteinExistence type="predicted"/>
<accession>A0AAN9SRC8</accession>
<name>A0AAN9SRC8_PSOTE</name>